<reference evidence="6 7" key="1">
    <citation type="submission" date="2016-10" db="EMBL/GenBank/DDBJ databases">
        <authorList>
            <person name="de Groot N.N."/>
        </authorList>
    </citation>
    <scope>NUCLEOTIDE SEQUENCE [LARGE SCALE GENOMIC DNA]</scope>
    <source>
        <strain evidence="6 7">DSM 14789</strain>
    </source>
</reference>
<dbReference type="AlphaFoldDB" id="A0A1G9HXH6"/>
<dbReference type="InterPro" id="IPR036388">
    <property type="entry name" value="WH-like_DNA-bd_sf"/>
</dbReference>
<evidence type="ECO:0000256" key="2">
    <source>
        <dbReference type="ARBA" id="ARBA00023125"/>
    </source>
</evidence>
<evidence type="ECO:0000313" key="6">
    <source>
        <dbReference type="EMBL" id="SDL17668.1"/>
    </source>
</evidence>
<dbReference type="CDD" id="cd05013">
    <property type="entry name" value="SIS_RpiR"/>
    <property type="match status" value="1"/>
</dbReference>
<dbReference type="Gene3D" id="1.10.10.10">
    <property type="entry name" value="Winged helix-like DNA-binding domain superfamily/Winged helix DNA-binding domain"/>
    <property type="match status" value="1"/>
</dbReference>
<dbReference type="NCBIfam" id="NF008451">
    <property type="entry name" value="PRK11302.1"/>
    <property type="match status" value="1"/>
</dbReference>
<dbReference type="STRING" id="119000.SAMN05661010_00963"/>
<organism evidence="6 7">
    <name type="scientific">Modicisalibacter muralis</name>
    <dbReference type="NCBI Taxonomy" id="119000"/>
    <lineage>
        <taxon>Bacteria</taxon>
        <taxon>Pseudomonadati</taxon>
        <taxon>Pseudomonadota</taxon>
        <taxon>Gammaproteobacteria</taxon>
        <taxon>Oceanospirillales</taxon>
        <taxon>Halomonadaceae</taxon>
        <taxon>Modicisalibacter</taxon>
    </lineage>
</organism>
<dbReference type="FunFam" id="1.10.10.10:FF:000060">
    <property type="entry name" value="DNA-binding transcriptional regulator HexR"/>
    <property type="match status" value="1"/>
</dbReference>
<proteinExistence type="predicted"/>
<dbReference type="OrthoDB" id="257751at2"/>
<dbReference type="EMBL" id="FNGI01000002">
    <property type="protein sequence ID" value="SDL17668.1"/>
    <property type="molecule type" value="Genomic_DNA"/>
</dbReference>
<accession>A0A1G9HXH6</accession>
<keyword evidence="3" id="KW-0804">Transcription</keyword>
<dbReference type="GO" id="GO:0097367">
    <property type="term" value="F:carbohydrate derivative binding"/>
    <property type="evidence" value="ECO:0007669"/>
    <property type="project" value="InterPro"/>
</dbReference>
<dbReference type="PANTHER" id="PTHR30514">
    <property type="entry name" value="GLUCOKINASE"/>
    <property type="match status" value="1"/>
</dbReference>
<evidence type="ECO:0000256" key="1">
    <source>
        <dbReference type="ARBA" id="ARBA00023015"/>
    </source>
</evidence>
<dbReference type="InterPro" id="IPR009057">
    <property type="entry name" value="Homeodomain-like_sf"/>
</dbReference>
<name>A0A1G9HXH6_9GAMM</name>
<evidence type="ECO:0000313" key="7">
    <source>
        <dbReference type="Proteomes" id="UP000198654"/>
    </source>
</evidence>
<dbReference type="PANTHER" id="PTHR30514:SF1">
    <property type="entry name" value="HTH-TYPE TRANSCRIPTIONAL REGULATOR HEXR-RELATED"/>
    <property type="match status" value="1"/>
</dbReference>
<dbReference type="Gene3D" id="3.40.50.10490">
    <property type="entry name" value="Glucose-6-phosphate isomerase like protein, domain 1"/>
    <property type="match status" value="1"/>
</dbReference>
<feature type="domain" description="SIS" evidence="5">
    <location>
        <begin position="124"/>
        <end position="263"/>
    </location>
</feature>
<gene>
    <name evidence="6" type="ORF">SAMN05661010_00963</name>
</gene>
<dbReference type="GO" id="GO:0003700">
    <property type="term" value="F:DNA-binding transcription factor activity"/>
    <property type="evidence" value="ECO:0007669"/>
    <property type="project" value="InterPro"/>
</dbReference>
<evidence type="ECO:0000259" key="5">
    <source>
        <dbReference type="PROSITE" id="PS51464"/>
    </source>
</evidence>
<keyword evidence="1" id="KW-0805">Transcription regulation</keyword>
<keyword evidence="7" id="KW-1185">Reference proteome</keyword>
<dbReference type="Pfam" id="PF01418">
    <property type="entry name" value="HTH_6"/>
    <property type="match status" value="1"/>
</dbReference>
<dbReference type="SUPFAM" id="SSF53697">
    <property type="entry name" value="SIS domain"/>
    <property type="match status" value="1"/>
</dbReference>
<dbReference type="PROSITE" id="PS51071">
    <property type="entry name" value="HTH_RPIR"/>
    <property type="match status" value="1"/>
</dbReference>
<feature type="domain" description="HTH rpiR-type" evidence="4">
    <location>
        <begin position="4"/>
        <end position="80"/>
    </location>
</feature>
<dbReference type="GO" id="GO:1901135">
    <property type="term" value="P:carbohydrate derivative metabolic process"/>
    <property type="evidence" value="ECO:0007669"/>
    <property type="project" value="InterPro"/>
</dbReference>
<dbReference type="InterPro" id="IPR001347">
    <property type="entry name" value="SIS_dom"/>
</dbReference>
<evidence type="ECO:0000259" key="4">
    <source>
        <dbReference type="PROSITE" id="PS51071"/>
    </source>
</evidence>
<dbReference type="InterPro" id="IPR035472">
    <property type="entry name" value="RpiR-like_SIS"/>
</dbReference>
<dbReference type="RefSeq" id="WP_089726107.1">
    <property type="nucleotide sequence ID" value="NZ_FNGI01000002.1"/>
</dbReference>
<dbReference type="InterPro" id="IPR046348">
    <property type="entry name" value="SIS_dom_sf"/>
</dbReference>
<sequence>MASHDLIDRIRARLDELNRSERKVADVILQDPATATGLSIATLAQRASVSEPTVNRFCRNFNAKGYPDFKIKLAQSLAGGTPYVSRSVESDDDAARYGDKIFGATIAALDDARRALDTKRVERAVDYLIQAKQISFFGLGASGPVAQDAQHKFFRFNLPVMAYEDVLMQRMVAAASHTGDVIVIISYTGRTRELVEIARVARDNDAVVLGITAPGSPLARECTETLEVITPEDTDVYMPMTSRMIHLALIDVLATGVTLRRGEDFLVHLKKIKESLQATRFPVGGGD</sequence>
<evidence type="ECO:0000256" key="3">
    <source>
        <dbReference type="ARBA" id="ARBA00023163"/>
    </source>
</evidence>
<dbReference type="Pfam" id="PF01380">
    <property type="entry name" value="SIS"/>
    <property type="match status" value="1"/>
</dbReference>
<dbReference type="GO" id="GO:0003677">
    <property type="term" value="F:DNA binding"/>
    <property type="evidence" value="ECO:0007669"/>
    <property type="project" value="UniProtKB-KW"/>
</dbReference>
<dbReference type="PROSITE" id="PS51464">
    <property type="entry name" value="SIS"/>
    <property type="match status" value="1"/>
</dbReference>
<keyword evidence="2" id="KW-0238">DNA-binding</keyword>
<dbReference type="InterPro" id="IPR047640">
    <property type="entry name" value="RpiR-like"/>
</dbReference>
<dbReference type="InterPro" id="IPR000281">
    <property type="entry name" value="HTH_RpiR"/>
</dbReference>
<dbReference type="SUPFAM" id="SSF46689">
    <property type="entry name" value="Homeodomain-like"/>
    <property type="match status" value="1"/>
</dbReference>
<dbReference type="Proteomes" id="UP000198654">
    <property type="component" value="Unassembled WGS sequence"/>
</dbReference>
<protein>
    <submittedName>
        <fullName evidence="6">Transcriptional regulator, RpiR family</fullName>
    </submittedName>
</protein>